<evidence type="ECO:0008006" key="2">
    <source>
        <dbReference type="Google" id="ProtNLM"/>
    </source>
</evidence>
<sequence>MSEGRRVLDRAEWTARADAHGARIEALIGPYLRARRTGGKHPVIDFLFTYYSARPAQLTRWHPGYGTMLLEGSEYDGIRGYRFGDGAATVSDEHLADQGRLVAGTLRILEATAARQPRLGCFGLHEWAMVYRTGEKRHPHPLRLGSAGTDAVVEENRLLCTHFDAFRFFTDPARSRNSIELTRADAAANEQPGCLHATMDLYRYCLRLSPLIGADLLADCFELALTARELDMRASPYDLSAVRDTAGRPYVAVPIETAEGRAQYVSEQTGIARRGHVLRDKVIDVARTLDEAAQTAGDQ</sequence>
<dbReference type="RefSeq" id="WP_420039741.1">
    <property type="nucleotide sequence ID" value="NZ_CP128986.1"/>
</dbReference>
<accession>A0AA97CZE0</accession>
<gene>
    <name evidence="1" type="ORF">MP11Mi_30820</name>
</gene>
<protein>
    <recommendedName>
        <fullName evidence="2">3-methyladenine DNA glycosylase</fullName>
    </recommendedName>
</protein>
<organism evidence="1">
    <name type="scientific">Gordonia sp. MP11Mi</name>
    <dbReference type="NCBI Taxonomy" id="3022769"/>
    <lineage>
        <taxon>Bacteria</taxon>
        <taxon>Bacillati</taxon>
        <taxon>Actinomycetota</taxon>
        <taxon>Actinomycetes</taxon>
        <taxon>Mycobacteriales</taxon>
        <taxon>Gordoniaceae</taxon>
        <taxon>Gordonia</taxon>
    </lineage>
</organism>
<dbReference type="EMBL" id="CP128986">
    <property type="protein sequence ID" value="WOC13970.1"/>
    <property type="molecule type" value="Genomic_DNA"/>
</dbReference>
<dbReference type="AlphaFoldDB" id="A0AA97CZE0"/>
<name>A0AA97CZE0_9ACTN</name>
<proteinExistence type="predicted"/>
<evidence type="ECO:0000313" key="1">
    <source>
        <dbReference type="EMBL" id="WOC13970.1"/>
    </source>
</evidence>
<reference evidence="1" key="1">
    <citation type="submission" date="2023-06" db="EMBL/GenBank/DDBJ databases">
        <title>Gordonia sp. nov. and Pseudochrobactrum sp. nov., two species isolated from the burying beetle Nicrophorus vespilloides.</title>
        <authorList>
            <person name="Poehlein A."/>
            <person name="Guzman J."/>
            <person name="Daniel R."/>
            <person name="Vilcinskas A."/>
        </authorList>
    </citation>
    <scope>NUCLEOTIDE SEQUENCE</scope>
    <source>
        <strain evidence="1">MP11Mi</strain>
    </source>
</reference>